<evidence type="ECO:0000256" key="3">
    <source>
        <dbReference type="ARBA" id="ARBA00022692"/>
    </source>
</evidence>
<sequence>MGVRQLAPSESAGLATAGDPRRIALAAVWMLGAIVSFTSMAVAGRAVSAELDTFEIMLYRSVIGVAVVVLVALRLGRTGEFATRRIGLHALRNVSHFAGQNLWFFAITVAPLTQVFALEFTTPIWAMLFAPLVLGERLTPVRVLSAGLGFIGVLIVTRPDVGAPGIGLVAAAGAALGFAGSALFTRLLTRTETILTIMFWLTAMQSVFGLVCAGFDGDIAWPSTAAWPGVAVIAVAGLLAHSCLTKALSMAPAAVIMPVDFARLPLIGLVGMALYHEPLDVWVLVGGAVIFAANYINIRAESRLSHRV</sequence>
<dbReference type="GO" id="GO:0016020">
    <property type="term" value="C:membrane"/>
    <property type="evidence" value="ECO:0007669"/>
    <property type="project" value="UniProtKB-SubCell"/>
</dbReference>
<feature type="transmembrane region" description="Helical" evidence="6">
    <location>
        <begin position="197"/>
        <end position="219"/>
    </location>
</feature>
<feature type="transmembrane region" description="Helical" evidence="6">
    <location>
        <begin position="102"/>
        <end position="129"/>
    </location>
</feature>
<evidence type="ECO:0000256" key="2">
    <source>
        <dbReference type="ARBA" id="ARBA00009853"/>
    </source>
</evidence>
<feature type="transmembrane region" description="Helical" evidence="6">
    <location>
        <begin position="251"/>
        <end position="275"/>
    </location>
</feature>
<evidence type="ECO:0000256" key="1">
    <source>
        <dbReference type="ARBA" id="ARBA00004141"/>
    </source>
</evidence>
<feature type="transmembrane region" description="Helical" evidence="6">
    <location>
        <begin position="165"/>
        <end position="185"/>
    </location>
</feature>
<reference evidence="9" key="1">
    <citation type="submission" date="2016-10" db="EMBL/GenBank/DDBJ databases">
        <authorList>
            <person name="Varghese N."/>
            <person name="Submissions S."/>
        </authorList>
    </citation>
    <scope>NUCLEOTIDE SEQUENCE [LARGE SCALE GENOMIC DNA]</scope>
    <source>
        <strain evidence="9">CGMCC 1.10789</strain>
    </source>
</reference>
<evidence type="ECO:0000256" key="4">
    <source>
        <dbReference type="ARBA" id="ARBA00022989"/>
    </source>
</evidence>
<feature type="transmembrane region" description="Helical" evidence="6">
    <location>
        <begin position="225"/>
        <end position="244"/>
    </location>
</feature>
<dbReference type="STRING" id="990712.SAMN05216257_10651"/>
<organism evidence="8 9">
    <name type="scientific">Meinhardsimonia xiamenensis</name>
    <dbReference type="NCBI Taxonomy" id="990712"/>
    <lineage>
        <taxon>Bacteria</taxon>
        <taxon>Pseudomonadati</taxon>
        <taxon>Pseudomonadota</taxon>
        <taxon>Alphaproteobacteria</taxon>
        <taxon>Rhodobacterales</taxon>
        <taxon>Paracoccaceae</taxon>
        <taxon>Meinhardsimonia</taxon>
    </lineage>
</organism>
<dbReference type="PANTHER" id="PTHR22911:SF6">
    <property type="entry name" value="SOLUTE CARRIER FAMILY 35 MEMBER G1"/>
    <property type="match status" value="1"/>
</dbReference>
<dbReference type="Proteomes" id="UP000199328">
    <property type="component" value="Unassembled WGS sequence"/>
</dbReference>
<feature type="transmembrane region" description="Helical" evidence="6">
    <location>
        <begin position="23"/>
        <end position="44"/>
    </location>
</feature>
<dbReference type="EMBL" id="FNFV01000006">
    <property type="protein sequence ID" value="SDK94307.1"/>
    <property type="molecule type" value="Genomic_DNA"/>
</dbReference>
<feature type="domain" description="EamA" evidence="7">
    <location>
        <begin position="26"/>
        <end position="157"/>
    </location>
</feature>
<keyword evidence="4 6" id="KW-1133">Transmembrane helix</keyword>
<evidence type="ECO:0000313" key="9">
    <source>
        <dbReference type="Proteomes" id="UP000199328"/>
    </source>
</evidence>
<evidence type="ECO:0000313" key="8">
    <source>
        <dbReference type="EMBL" id="SDK94307.1"/>
    </source>
</evidence>
<dbReference type="RefSeq" id="WP_092500946.1">
    <property type="nucleotide sequence ID" value="NZ_FNFV01000006.1"/>
</dbReference>
<feature type="domain" description="EamA" evidence="7">
    <location>
        <begin position="166"/>
        <end position="296"/>
    </location>
</feature>
<evidence type="ECO:0000256" key="6">
    <source>
        <dbReference type="SAM" id="Phobius"/>
    </source>
</evidence>
<evidence type="ECO:0000256" key="5">
    <source>
        <dbReference type="ARBA" id="ARBA00023136"/>
    </source>
</evidence>
<feature type="transmembrane region" description="Helical" evidence="6">
    <location>
        <begin position="281"/>
        <end position="298"/>
    </location>
</feature>
<gene>
    <name evidence="8" type="ORF">SAMN05216257_10651</name>
</gene>
<proteinExistence type="inferred from homology"/>
<dbReference type="Pfam" id="PF00892">
    <property type="entry name" value="EamA"/>
    <property type="match status" value="2"/>
</dbReference>
<keyword evidence="9" id="KW-1185">Reference proteome</keyword>
<keyword evidence="5 6" id="KW-0472">Membrane</keyword>
<name>A0A1G9G144_9RHOB</name>
<dbReference type="AlphaFoldDB" id="A0A1G9G144"/>
<comment type="subcellular location">
    <subcellularLocation>
        <location evidence="1">Membrane</location>
        <topology evidence="1">Multi-pass membrane protein</topology>
    </subcellularLocation>
</comment>
<dbReference type="PANTHER" id="PTHR22911">
    <property type="entry name" value="ACYL-MALONYL CONDENSING ENZYME-RELATED"/>
    <property type="match status" value="1"/>
</dbReference>
<evidence type="ECO:0000259" key="7">
    <source>
        <dbReference type="Pfam" id="PF00892"/>
    </source>
</evidence>
<keyword evidence="3 6" id="KW-0812">Transmembrane</keyword>
<dbReference type="InterPro" id="IPR037185">
    <property type="entry name" value="EmrE-like"/>
</dbReference>
<feature type="transmembrane region" description="Helical" evidence="6">
    <location>
        <begin position="56"/>
        <end position="75"/>
    </location>
</feature>
<comment type="similarity">
    <text evidence="2">Belongs to the drug/metabolite transporter (DMT) superfamily. 10 TMS drug/metabolite exporter (DME) (TC 2.A.7.3) family.</text>
</comment>
<dbReference type="OrthoDB" id="9810329at2"/>
<dbReference type="InterPro" id="IPR000620">
    <property type="entry name" value="EamA_dom"/>
</dbReference>
<accession>A0A1G9G144</accession>
<protein>
    <submittedName>
        <fullName evidence="8">Uncharacterized membrane protein</fullName>
    </submittedName>
</protein>
<dbReference type="SUPFAM" id="SSF103481">
    <property type="entry name" value="Multidrug resistance efflux transporter EmrE"/>
    <property type="match status" value="2"/>
</dbReference>